<dbReference type="Gene3D" id="3.40.50.150">
    <property type="entry name" value="Vaccinia Virus protein VP39"/>
    <property type="match status" value="1"/>
</dbReference>
<dbReference type="CDD" id="cd02440">
    <property type="entry name" value="AdoMet_MTases"/>
    <property type="match status" value="1"/>
</dbReference>
<reference evidence="3" key="1">
    <citation type="journal article" date="2019" name="Int. J. Syst. Evol. Microbiol.">
        <title>The Global Catalogue of Microorganisms (GCM) 10K type strain sequencing project: providing services to taxonomists for standard genome sequencing and annotation.</title>
        <authorList>
            <consortium name="The Broad Institute Genomics Platform"/>
            <consortium name="The Broad Institute Genome Sequencing Center for Infectious Disease"/>
            <person name="Wu L."/>
            <person name="Ma J."/>
        </authorList>
    </citation>
    <scope>NUCLEOTIDE SEQUENCE [LARGE SCALE GENOMIC DNA]</scope>
    <source>
        <strain evidence="3">CGMCC 4.7466</strain>
    </source>
</reference>
<sequence>MKIQEAYDKWAGQYDASKNRTRDLEAHALKKELANIAFQNCLEIGCGTGKNTEWLIKKGKHVTAVDFSTEMLTRAKNKIISDKVCFRQADITEEWFFAEKPFDLVTFSLVLEHIKDLDNVLQKASRATSPGGHLYIGELHPYKQYLGTKARFETEEGRVELTCFNHHISDFTQSAQGYGFSVVDINEYFDGDDRGEAPRILTILLRKDSAK</sequence>
<keyword evidence="3" id="KW-1185">Reference proteome</keyword>
<feature type="domain" description="Methyltransferase type 11" evidence="1">
    <location>
        <begin position="42"/>
        <end position="136"/>
    </location>
</feature>
<proteinExistence type="predicted"/>
<evidence type="ECO:0000259" key="1">
    <source>
        <dbReference type="Pfam" id="PF08241"/>
    </source>
</evidence>
<dbReference type="RefSeq" id="WP_377060502.1">
    <property type="nucleotide sequence ID" value="NZ_JBHSJJ010000001.1"/>
</dbReference>
<keyword evidence="2" id="KW-0489">Methyltransferase</keyword>
<organism evidence="2 3">
    <name type="scientific">Negadavirga shengliensis</name>
    <dbReference type="NCBI Taxonomy" id="1389218"/>
    <lineage>
        <taxon>Bacteria</taxon>
        <taxon>Pseudomonadati</taxon>
        <taxon>Bacteroidota</taxon>
        <taxon>Cytophagia</taxon>
        <taxon>Cytophagales</taxon>
        <taxon>Cyclobacteriaceae</taxon>
        <taxon>Negadavirga</taxon>
    </lineage>
</organism>
<evidence type="ECO:0000313" key="3">
    <source>
        <dbReference type="Proteomes" id="UP001595818"/>
    </source>
</evidence>
<comment type="caution">
    <text evidence="2">The sequence shown here is derived from an EMBL/GenBank/DDBJ whole genome shotgun (WGS) entry which is preliminary data.</text>
</comment>
<dbReference type="PANTHER" id="PTHR43861">
    <property type="entry name" value="TRANS-ACONITATE 2-METHYLTRANSFERASE-RELATED"/>
    <property type="match status" value="1"/>
</dbReference>
<dbReference type="SUPFAM" id="SSF53335">
    <property type="entry name" value="S-adenosyl-L-methionine-dependent methyltransferases"/>
    <property type="match status" value="1"/>
</dbReference>
<dbReference type="EC" id="2.1.1.64" evidence="2"/>
<dbReference type="EMBL" id="JBHSJJ010000001">
    <property type="protein sequence ID" value="MFC4870184.1"/>
    <property type="molecule type" value="Genomic_DNA"/>
</dbReference>
<dbReference type="EC" id="2.1.1.222" evidence="2"/>
<dbReference type="GO" id="GO:0102208">
    <property type="term" value="F:2-polyprenyl-6-hydroxyphenol methylase activity"/>
    <property type="evidence" value="ECO:0007669"/>
    <property type="project" value="UniProtKB-EC"/>
</dbReference>
<dbReference type="InterPro" id="IPR029063">
    <property type="entry name" value="SAM-dependent_MTases_sf"/>
</dbReference>
<dbReference type="Pfam" id="PF08241">
    <property type="entry name" value="Methyltransf_11"/>
    <property type="match status" value="1"/>
</dbReference>
<evidence type="ECO:0000313" key="2">
    <source>
        <dbReference type="EMBL" id="MFC4870184.1"/>
    </source>
</evidence>
<dbReference type="PANTHER" id="PTHR43861:SF1">
    <property type="entry name" value="TRANS-ACONITATE 2-METHYLTRANSFERASE"/>
    <property type="match status" value="1"/>
</dbReference>
<name>A0ABV9SV32_9BACT</name>
<dbReference type="InterPro" id="IPR013216">
    <property type="entry name" value="Methyltransf_11"/>
</dbReference>
<gene>
    <name evidence="2" type="ORF">ACFPFU_00685</name>
</gene>
<dbReference type="Proteomes" id="UP001595818">
    <property type="component" value="Unassembled WGS sequence"/>
</dbReference>
<keyword evidence="2" id="KW-0808">Transferase</keyword>
<accession>A0ABV9SV32</accession>
<dbReference type="GO" id="GO:0061542">
    <property type="term" value="F:3-demethylubiquinol 3-O-methyltransferase activity"/>
    <property type="evidence" value="ECO:0007669"/>
    <property type="project" value="UniProtKB-EC"/>
</dbReference>
<protein>
    <submittedName>
        <fullName evidence="2">Class I SAM-dependent methyltransferase</fullName>
        <ecNumber evidence="2">2.1.1.222</ecNumber>
        <ecNumber evidence="2">2.1.1.64</ecNumber>
    </submittedName>
</protein>
<dbReference type="GO" id="GO:0032259">
    <property type="term" value="P:methylation"/>
    <property type="evidence" value="ECO:0007669"/>
    <property type="project" value="UniProtKB-KW"/>
</dbReference>